<gene>
    <name evidence="3" type="ORF">EMPS_11067</name>
</gene>
<organism evidence="3 4">
    <name type="scientific">Entomortierella parvispora</name>
    <dbReference type="NCBI Taxonomy" id="205924"/>
    <lineage>
        <taxon>Eukaryota</taxon>
        <taxon>Fungi</taxon>
        <taxon>Fungi incertae sedis</taxon>
        <taxon>Mucoromycota</taxon>
        <taxon>Mortierellomycotina</taxon>
        <taxon>Mortierellomycetes</taxon>
        <taxon>Mortierellales</taxon>
        <taxon>Mortierellaceae</taxon>
        <taxon>Entomortierella</taxon>
    </lineage>
</organism>
<reference evidence="3" key="2">
    <citation type="journal article" date="2022" name="Microbiol. Resour. Announc.">
        <title>Whole-Genome Sequence of Entomortierella parvispora E1425, a Mucoromycotan Fungus Associated with Burkholderiaceae-Related Endosymbiotic Bacteria.</title>
        <authorList>
            <person name="Herlambang A."/>
            <person name="Guo Y."/>
            <person name="Takashima Y."/>
            <person name="Narisawa K."/>
            <person name="Ohta H."/>
            <person name="Nishizawa T."/>
        </authorList>
    </citation>
    <scope>NUCLEOTIDE SEQUENCE</scope>
    <source>
        <strain evidence="3">E1425</strain>
    </source>
</reference>
<sequence length="191" mass="19700">MLARKGLSGSVAAMATMRAHISRNSTRTAACTAHSCSTYSSLTQRIPTTGGHIQRRLFSGSSLTRASEATPAGAPRKPQPIPLDIGSGAAPSAASASATSASHSTPGDSNALRRSLGGGSGSFFDRFGGPLFNIVVFSTAATLVLHVIYNKLALEEYQIASNKRIADLEAEIADLKAGTVRHASGGRGEFV</sequence>
<comment type="caution">
    <text evidence="3">The sequence shown here is derived from an EMBL/GenBank/DDBJ whole genome shotgun (WGS) entry which is preliminary data.</text>
</comment>
<evidence type="ECO:0000256" key="1">
    <source>
        <dbReference type="SAM" id="MobiDB-lite"/>
    </source>
</evidence>
<proteinExistence type="predicted"/>
<dbReference type="Proteomes" id="UP000827284">
    <property type="component" value="Unassembled WGS sequence"/>
</dbReference>
<protein>
    <submittedName>
        <fullName evidence="3">Uncharacterized protein</fullName>
    </submittedName>
</protein>
<evidence type="ECO:0000256" key="2">
    <source>
        <dbReference type="SAM" id="Phobius"/>
    </source>
</evidence>
<dbReference type="OrthoDB" id="2445591at2759"/>
<keyword evidence="2" id="KW-0472">Membrane</keyword>
<evidence type="ECO:0000313" key="3">
    <source>
        <dbReference type="EMBL" id="GJJ78708.1"/>
    </source>
</evidence>
<name>A0A9P3HLW2_9FUNG</name>
<feature type="transmembrane region" description="Helical" evidence="2">
    <location>
        <begin position="131"/>
        <end position="149"/>
    </location>
</feature>
<feature type="region of interest" description="Disordered" evidence="1">
    <location>
        <begin position="64"/>
        <end position="112"/>
    </location>
</feature>
<dbReference type="AlphaFoldDB" id="A0A9P3HLW2"/>
<evidence type="ECO:0000313" key="4">
    <source>
        <dbReference type="Proteomes" id="UP000827284"/>
    </source>
</evidence>
<accession>A0A9P3HLW2</accession>
<keyword evidence="2" id="KW-0812">Transmembrane</keyword>
<keyword evidence="4" id="KW-1185">Reference proteome</keyword>
<keyword evidence="2" id="KW-1133">Transmembrane helix</keyword>
<feature type="compositionally biased region" description="Low complexity" evidence="1">
    <location>
        <begin position="86"/>
        <end position="106"/>
    </location>
</feature>
<dbReference type="EMBL" id="BQFW01000015">
    <property type="protein sequence ID" value="GJJ78708.1"/>
    <property type="molecule type" value="Genomic_DNA"/>
</dbReference>
<reference evidence="3" key="1">
    <citation type="submission" date="2021-11" db="EMBL/GenBank/DDBJ databases">
        <authorList>
            <person name="Herlambang A."/>
            <person name="Guo Y."/>
            <person name="Takashima Y."/>
            <person name="Nishizawa T."/>
        </authorList>
    </citation>
    <scope>NUCLEOTIDE SEQUENCE</scope>
    <source>
        <strain evidence="3">E1425</strain>
    </source>
</reference>